<evidence type="ECO:0000256" key="3">
    <source>
        <dbReference type="ARBA" id="ARBA00022705"/>
    </source>
</evidence>
<evidence type="ECO:0008006" key="7">
    <source>
        <dbReference type="Google" id="ProtNLM"/>
    </source>
</evidence>
<gene>
    <name evidence="5" type="ORF">TheveDRAFT_1098</name>
</gene>
<keyword evidence="6" id="KW-1185">Reference proteome</keyword>
<dbReference type="Proteomes" id="UP000005730">
    <property type="component" value="Chromosome"/>
</dbReference>
<dbReference type="PANTHER" id="PTHR34388:SF1">
    <property type="entry name" value="DNA POLYMERASE III SUBUNIT DELTA"/>
    <property type="match status" value="1"/>
</dbReference>
<dbReference type="GO" id="GO:0003677">
    <property type="term" value="F:DNA binding"/>
    <property type="evidence" value="ECO:0007669"/>
    <property type="project" value="InterPro"/>
</dbReference>
<evidence type="ECO:0000256" key="1">
    <source>
        <dbReference type="ARBA" id="ARBA00022679"/>
    </source>
</evidence>
<dbReference type="OrthoDB" id="2559at2"/>
<dbReference type="PANTHER" id="PTHR34388">
    <property type="entry name" value="DNA POLYMERASE III SUBUNIT DELTA"/>
    <property type="match status" value="1"/>
</dbReference>
<dbReference type="eggNOG" id="COG1466">
    <property type="taxonomic scope" value="Bacteria"/>
</dbReference>
<keyword evidence="4" id="KW-0239">DNA-directed DNA polymerase</keyword>
<evidence type="ECO:0000313" key="6">
    <source>
        <dbReference type="Proteomes" id="UP000005730"/>
    </source>
</evidence>
<dbReference type="GO" id="GO:0003887">
    <property type="term" value="F:DNA-directed DNA polymerase activity"/>
    <property type="evidence" value="ECO:0007669"/>
    <property type="project" value="UniProtKB-KW"/>
</dbReference>
<dbReference type="HOGENOM" id="CLU_079322_0_0_0"/>
<keyword evidence="2" id="KW-0548">Nucleotidyltransferase</keyword>
<keyword evidence="3" id="KW-0235">DNA replication</keyword>
<evidence type="ECO:0000256" key="4">
    <source>
        <dbReference type="ARBA" id="ARBA00022932"/>
    </source>
</evidence>
<evidence type="ECO:0000313" key="5">
    <source>
        <dbReference type="EMBL" id="EHM10222.1"/>
    </source>
</evidence>
<reference evidence="5 6" key="1">
    <citation type="submission" date="2011-10" db="EMBL/GenBank/DDBJ databases">
        <title>The Noncontiguous Finished genome of Thermanaerovibrio velox DSM 12556.</title>
        <authorList>
            <consortium name="US DOE Joint Genome Institute (JGI-PGF)"/>
            <person name="Lucas S."/>
            <person name="Copeland A."/>
            <person name="Lapidus A."/>
            <person name="Glavina del Rio T."/>
            <person name="Dalin E."/>
            <person name="Tice H."/>
            <person name="Bruce D."/>
            <person name="Goodwin L."/>
            <person name="Pitluck S."/>
            <person name="Peters L."/>
            <person name="Mikhailova N."/>
            <person name="Teshima H."/>
            <person name="Kyrpides N."/>
            <person name="Mavromatis K."/>
            <person name="Ivanova N."/>
            <person name="Markowitz V."/>
            <person name="Cheng J.-F."/>
            <person name="Hugenholtz P."/>
            <person name="Woyke T."/>
            <person name="Wu D."/>
            <person name="Spring S."/>
            <person name="Brambilla E.-M."/>
            <person name="Klenk H.-P."/>
            <person name="Eisen J.A."/>
        </authorList>
    </citation>
    <scope>NUCLEOTIDE SEQUENCE [LARGE SCALE GENOMIC DNA]</scope>
    <source>
        <strain evidence="5 6">DSM 12556</strain>
    </source>
</reference>
<dbReference type="GO" id="GO:0006261">
    <property type="term" value="P:DNA-templated DNA replication"/>
    <property type="evidence" value="ECO:0007669"/>
    <property type="project" value="TreeGrafter"/>
</dbReference>
<dbReference type="InterPro" id="IPR005790">
    <property type="entry name" value="DNA_polIII_delta"/>
</dbReference>
<dbReference type="GO" id="GO:0009360">
    <property type="term" value="C:DNA polymerase III complex"/>
    <property type="evidence" value="ECO:0007669"/>
    <property type="project" value="TreeGrafter"/>
</dbReference>
<dbReference type="Gene3D" id="1.10.8.60">
    <property type="match status" value="1"/>
</dbReference>
<keyword evidence="1" id="KW-0808">Transferase</keyword>
<organism evidence="5 6">
    <name type="scientific">Thermanaerovibrio velox DSM 12556</name>
    <dbReference type="NCBI Taxonomy" id="926567"/>
    <lineage>
        <taxon>Bacteria</taxon>
        <taxon>Thermotogati</taxon>
        <taxon>Synergistota</taxon>
        <taxon>Synergistia</taxon>
        <taxon>Synergistales</taxon>
        <taxon>Synergistaceae</taxon>
        <taxon>Thermanaerovibrio</taxon>
    </lineage>
</organism>
<protein>
    <recommendedName>
        <fullName evidence="7">DNA polymerase III, delta subunit</fullName>
    </recommendedName>
</protein>
<dbReference type="STRING" id="926567.TheveDRAFT_1098"/>
<accession>H0USD3</accession>
<dbReference type="AlphaFoldDB" id="H0USD3"/>
<name>H0USD3_9BACT</name>
<dbReference type="EMBL" id="CM001377">
    <property type="protein sequence ID" value="EHM10222.1"/>
    <property type="molecule type" value="Genomic_DNA"/>
</dbReference>
<evidence type="ECO:0000256" key="2">
    <source>
        <dbReference type="ARBA" id="ARBA00022695"/>
    </source>
</evidence>
<sequence length="305" mass="34051">MPHLVVLVGEPSSWRGLLHAASKKMGFSTADVIRRNYEGWAEILADSASGGLFAERSFTLVEVGKDLSPFPEALLPMLEGPEAPAVIMIAAEQVPKGLEELVSSGSRKVSMYLDQPIPRFGAERLRWISDRARMDGVLLSRDALAFVSESFEDREEICGELRKLALLRREVSIEDVAELCVGDGERRLVSFLDDLCLGKPSQAIEGLEFLKRRDDLFPVITALHNRFRLAFYAARFGERWVQGAFYPRPYALKMAVKASQVYAKGVLARFLRDVIEVNLMEKMGLGSGWARLDLAVFSLLAGMRR</sequence>
<proteinExistence type="predicted"/>